<evidence type="ECO:0000313" key="3">
    <source>
        <dbReference type="EMBL" id="TDA37218.1"/>
    </source>
</evidence>
<sequence>MAKERVVERPFAEFREECKGLVIGALNEEGLEFVEDDVRLAVPSVPDYGNLSFSTFSVAKKNGKNPKGLAESLASRIASYEKVLVERVESAGAGYVNFFVNYPKFTKATLEAIRGMKEGFGRLGDRDEKVIVEHTSVNPIHPIHVGGARNAVIGDTLARVLMAAGYEVSRHFYIDDVGLQVAQASYGYSKLGDLPVSGKSDHFVGFVYAATSCAMSIKSLQREMERLKGEGKDEEVREKLGELDDWVSVASELRAKNEKVFDAIYQAVSSSEDPEGEVADLLRRYERKEEGAVRLIRRVSELALAGFKETLA</sequence>
<dbReference type="EMBL" id="QNVH01000082">
    <property type="protein sequence ID" value="TDA37218.1"/>
    <property type="molecule type" value="Genomic_DNA"/>
</dbReference>
<dbReference type="SUPFAM" id="SSF55190">
    <property type="entry name" value="Arginyl-tRNA synthetase (ArgRS), N-terminal 'additional' domain"/>
    <property type="match status" value="1"/>
</dbReference>
<proteinExistence type="inferred from homology"/>
<dbReference type="GO" id="GO:0005524">
    <property type="term" value="F:ATP binding"/>
    <property type="evidence" value="ECO:0007669"/>
    <property type="project" value="UniProtKB-KW"/>
</dbReference>
<dbReference type="Gene3D" id="3.40.50.620">
    <property type="entry name" value="HUPs"/>
    <property type="match status" value="1"/>
</dbReference>
<feature type="non-terminal residue" evidence="3">
    <location>
        <position position="312"/>
    </location>
</feature>
<keyword evidence="1" id="KW-0067">ATP-binding</keyword>
<dbReference type="InterPro" id="IPR005148">
    <property type="entry name" value="Arg-tRNA-synth_N"/>
</dbReference>
<comment type="similarity">
    <text evidence="1">Belongs to the class-I aminoacyl-tRNA synthetase family.</text>
</comment>
<dbReference type="Pfam" id="PF00750">
    <property type="entry name" value="tRNA-synt_1d"/>
    <property type="match status" value="1"/>
</dbReference>
<evidence type="ECO:0000259" key="2">
    <source>
        <dbReference type="SMART" id="SM01016"/>
    </source>
</evidence>
<organism evidence="3 4">
    <name type="scientific">Thermoproteota archaeon</name>
    <dbReference type="NCBI Taxonomy" id="2056631"/>
    <lineage>
        <taxon>Archaea</taxon>
        <taxon>Thermoproteota</taxon>
    </lineage>
</organism>
<dbReference type="SUPFAM" id="SSF52374">
    <property type="entry name" value="Nucleotidylyl transferase"/>
    <property type="match status" value="1"/>
</dbReference>
<dbReference type="InterPro" id="IPR036695">
    <property type="entry name" value="Arg-tRNA-synth_N_sf"/>
</dbReference>
<gene>
    <name evidence="3" type="primary">argS</name>
    <name evidence="3" type="ORF">DSO08_05995</name>
</gene>
<dbReference type="SMART" id="SM01016">
    <property type="entry name" value="Arg_tRNA_synt_N"/>
    <property type="match status" value="1"/>
</dbReference>
<dbReference type="GO" id="GO:0004814">
    <property type="term" value="F:arginine-tRNA ligase activity"/>
    <property type="evidence" value="ECO:0007669"/>
    <property type="project" value="InterPro"/>
</dbReference>
<keyword evidence="1" id="KW-0547">Nucleotide-binding</keyword>
<name>A0A523B8I7_9CREN</name>
<dbReference type="PANTHER" id="PTHR11956:SF5">
    <property type="entry name" value="ARGININE--TRNA LIGASE, CYTOPLASMIC"/>
    <property type="match status" value="1"/>
</dbReference>
<keyword evidence="1 3" id="KW-0436">Ligase</keyword>
<dbReference type="InterPro" id="IPR035684">
    <property type="entry name" value="ArgRS_core"/>
</dbReference>
<evidence type="ECO:0000313" key="4">
    <source>
        <dbReference type="Proteomes" id="UP000315399"/>
    </source>
</evidence>
<feature type="domain" description="Arginyl tRNA synthetase N-terminal" evidence="2">
    <location>
        <begin position="12"/>
        <end position="100"/>
    </location>
</feature>
<keyword evidence="1" id="KW-0648">Protein biosynthesis</keyword>
<dbReference type="PRINTS" id="PR01038">
    <property type="entry name" value="TRNASYNTHARG"/>
</dbReference>
<dbReference type="GO" id="GO:0005737">
    <property type="term" value="C:cytoplasm"/>
    <property type="evidence" value="ECO:0007669"/>
    <property type="project" value="InterPro"/>
</dbReference>
<dbReference type="Proteomes" id="UP000315399">
    <property type="component" value="Unassembled WGS sequence"/>
</dbReference>
<dbReference type="PANTHER" id="PTHR11956">
    <property type="entry name" value="ARGINYL-TRNA SYNTHETASE"/>
    <property type="match status" value="1"/>
</dbReference>
<keyword evidence="1" id="KW-0030">Aminoacyl-tRNA synthetase</keyword>
<comment type="caution">
    <text evidence="3">The sequence shown here is derived from an EMBL/GenBank/DDBJ whole genome shotgun (WGS) entry which is preliminary data.</text>
</comment>
<protein>
    <submittedName>
        <fullName evidence="3">Arginine--tRNA ligase</fullName>
    </submittedName>
</protein>
<accession>A0A523B8I7</accession>
<reference evidence="3 4" key="1">
    <citation type="journal article" date="2019" name="Nat. Microbiol.">
        <title>Expanding anaerobic alkane metabolism in the domain of Archaea.</title>
        <authorList>
            <person name="Wang Y."/>
            <person name="Wegener G."/>
            <person name="Hou J."/>
            <person name="Wang F."/>
            <person name="Xiao X."/>
        </authorList>
    </citation>
    <scope>NUCLEOTIDE SEQUENCE [LARGE SCALE GENOMIC DNA]</scope>
    <source>
        <strain evidence="3">WYZ-LMO10</strain>
    </source>
</reference>
<dbReference type="AlphaFoldDB" id="A0A523B8I7"/>
<dbReference type="Gene3D" id="3.30.1360.70">
    <property type="entry name" value="Arginyl tRNA synthetase N-terminal domain"/>
    <property type="match status" value="1"/>
</dbReference>
<evidence type="ECO:0000256" key="1">
    <source>
        <dbReference type="RuleBase" id="RU363038"/>
    </source>
</evidence>
<dbReference type="InterPro" id="IPR014729">
    <property type="entry name" value="Rossmann-like_a/b/a_fold"/>
</dbReference>
<dbReference type="InterPro" id="IPR001278">
    <property type="entry name" value="Arg-tRNA-ligase"/>
</dbReference>
<dbReference type="Pfam" id="PF03485">
    <property type="entry name" value="Arg_tRNA_synt_N"/>
    <property type="match status" value="1"/>
</dbReference>
<dbReference type="GO" id="GO:0006420">
    <property type="term" value="P:arginyl-tRNA aminoacylation"/>
    <property type="evidence" value="ECO:0007669"/>
    <property type="project" value="InterPro"/>
</dbReference>